<dbReference type="Proteomes" id="UP000034927">
    <property type="component" value="Unassembled WGS sequence"/>
</dbReference>
<gene>
    <name evidence="2" type="ORF">UR53_C0003G0024</name>
</gene>
<evidence type="ECO:0000259" key="1">
    <source>
        <dbReference type="Pfam" id="PF05239"/>
    </source>
</evidence>
<name>A0A0G0DW46_9BACT</name>
<dbReference type="Gene3D" id="2.30.30.240">
    <property type="entry name" value="PRC-barrel domain"/>
    <property type="match status" value="1"/>
</dbReference>
<protein>
    <recommendedName>
        <fullName evidence="1">PRC-barrel domain-containing protein</fullName>
    </recommendedName>
</protein>
<dbReference type="InterPro" id="IPR027275">
    <property type="entry name" value="PRC-brl_dom"/>
</dbReference>
<dbReference type="Pfam" id="PF05239">
    <property type="entry name" value="PRC"/>
    <property type="match status" value="1"/>
</dbReference>
<feature type="domain" description="PRC-barrel" evidence="1">
    <location>
        <begin position="4"/>
        <end position="70"/>
    </location>
</feature>
<evidence type="ECO:0000313" key="2">
    <source>
        <dbReference type="EMBL" id="KKP59362.1"/>
    </source>
</evidence>
<proteinExistence type="predicted"/>
<reference evidence="2 3" key="1">
    <citation type="journal article" date="2015" name="Nature">
        <title>rRNA introns, odd ribosomes, and small enigmatic genomes across a large radiation of phyla.</title>
        <authorList>
            <person name="Brown C.T."/>
            <person name="Hug L.A."/>
            <person name="Thomas B.C."/>
            <person name="Sharon I."/>
            <person name="Castelle C.J."/>
            <person name="Singh A."/>
            <person name="Wilkins M.J."/>
            <person name="Williams K.H."/>
            <person name="Banfield J.F."/>
        </authorList>
    </citation>
    <scope>NUCLEOTIDE SEQUENCE [LARGE SCALE GENOMIC DNA]</scope>
</reference>
<organism evidence="2 3">
    <name type="scientific">Candidatus Magasanikbacteria bacterium GW2011_GWC2_34_16</name>
    <dbReference type="NCBI Taxonomy" id="1619045"/>
    <lineage>
        <taxon>Bacteria</taxon>
        <taxon>Candidatus Magasanikiibacteriota</taxon>
    </lineage>
</organism>
<accession>A0A0G0DW46</accession>
<comment type="caution">
    <text evidence="2">The sequence shown here is derived from an EMBL/GenBank/DDBJ whole genome shotgun (WGS) entry which is preliminary data.</text>
</comment>
<dbReference type="EMBL" id="LBPO01000003">
    <property type="protein sequence ID" value="KKP59362.1"/>
    <property type="molecule type" value="Genomic_DNA"/>
</dbReference>
<dbReference type="AlphaFoldDB" id="A0A0G0DW46"/>
<sequence length="101" mass="11825">MLINLHHLLHLPVFTVSGVKFGKVFDIKFMIDTHTVYQYVIKPNYFSQKYFLIRPIQVKEITDRKMIVDDGVIKEVDEVTEKNTPITQPQVLNDVSFTQND</sequence>
<evidence type="ECO:0000313" key="3">
    <source>
        <dbReference type="Proteomes" id="UP000034927"/>
    </source>
</evidence>
<dbReference type="SUPFAM" id="SSF50346">
    <property type="entry name" value="PRC-barrel domain"/>
    <property type="match status" value="1"/>
</dbReference>
<dbReference type="InterPro" id="IPR011033">
    <property type="entry name" value="PRC_barrel-like_sf"/>
</dbReference>